<dbReference type="AlphaFoldDB" id="A0A9Q1MM57"/>
<evidence type="ECO:0000313" key="2">
    <source>
        <dbReference type="Proteomes" id="UP001152561"/>
    </source>
</evidence>
<dbReference type="EMBL" id="JAJAGQ010000005">
    <property type="protein sequence ID" value="KAJ8563532.1"/>
    <property type="molecule type" value="Genomic_DNA"/>
</dbReference>
<sequence>MNSSRFCICDELFAFLRSVHTMFSPWNLSAIRFDYQIRVTVAEAAAKIDNSDFVVFLVDISVSYDTQDILCLDSRNLNNAHNDSCQDITLLTRGAADQEYYIV</sequence>
<comment type="caution">
    <text evidence="1">The sequence shown here is derived from an EMBL/GenBank/DDBJ whole genome shotgun (WGS) entry which is preliminary data.</text>
</comment>
<name>A0A9Q1MM57_9SOLA</name>
<reference evidence="2" key="1">
    <citation type="journal article" date="2023" name="Proc. Natl. Acad. Sci. U.S.A.">
        <title>Genomic and structural basis for evolution of tropane alkaloid biosynthesis.</title>
        <authorList>
            <person name="Wanga Y.-J."/>
            <person name="Taina T."/>
            <person name="Yua J.-Y."/>
            <person name="Lia J."/>
            <person name="Xua B."/>
            <person name="Chenc J."/>
            <person name="D'Auriad J.C."/>
            <person name="Huanga J.-P."/>
            <person name="Huanga S.-X."/>
        </authorList>
    </citation>
    <scope>NUCLEOTIDE SEQUENCE [LARGE SCALE GENOMIC DNA]</scope>
    <source>
        <strain evidence="2">cv. KIB-2019</strain>
    </source>
</reference>
<accession>A0A9Q1MM57</accession>
<keyword evidence="2" id="KW-1185">Reference proteome</keyword>
<protein>
    <submittedName>
        <fullName evidence="1">Uncharacterized protein</fullName>
    </submittedName>
</protein>
<organism evidence="1 2">
    <name type="scientific">Anisodus acutangulus</name>
    <dbReference type="NCBI Taxonomy" id="402998"/>
    <lineage>
        <taxon>Eukaryota</taxon>
        <taxon>Viridiplantae</taxon>
        <taxon>Streptophyta</taxon>
        <taxon>Embryophyta</taxon>
        <taxon>Tracheophyta</taxon>
        <taxon>Spermatophyta</taxon>
        <taxon>Magnoliopsida</taxon>
        <taxon>eudicotyledons</taxon>
        <taxon>Gunneridae</taxon>
        <taxon>Pentapetalae</taxon>
        <taxon>asterids</taxon>
        <taxon>lamiids</taxon>
        <taxon>Solanales</taxon>
        <taxon>Solanaceae</taxon>
        <taxon>Solanoideae</taxon>
        <taxon>Hyoscyameae</taxon>
        <taxon>Anisodus</taxon>
    </lineage>
</organism>
<proteinExistence type="predicted"/>
<gene>
    <name evidence="1" type="ORF">K7X08_031984</name>
</gene>
<dbReference type="Proteomes" id="UP001152561">
    <property type="component" value="Unassembled WGS sequence"/>
</dbReference>
<evidence type="ECO:0000313" key="1">
    <source>
        <dbReference type="EMBL" id="KAJ8563532.1"/>
    </source>
</evidence>